<proteinExistence type="predicted"/>
<feature type="transmembrane region" description="Helical" evidence="1">
    <location>
        <begin position="6"/>
        <end position="26"/>
    </location>
</feature>
<name>A0ABS7JRR7_9SPHN</name>
<dbReference type="RefSeq" id="WP_221600525.1">
    <property type="nucleotide sequence ID" value="NZ_JAIGNU010000001.1"/>
</dbReference>
<evidence type="ECO:0000313" key="2">
    <source>
        <dbReference type="EMBL" id="MBX7500347.1"/>
    </source>
</evidence>
<gene>
    <name evidence="2" type="ORF">K3181_02665</name>
</gene>
<evidence type="ECO:0000256" key="1">
    <source>
        <dbReference type="SAM" id="Phobius"/>
    </source>
</evidence>
<evidence type="ECO:0008006" key="4">
    <source>
        <dbReference type="Google" id="ProtNLM"/>
    </source>
</evidence>
<keyword evidence="1" id="KW-0472">Membrane</keyword>
<evidence type="ECO:0000313" key="3">
    <source>
        <dbReference type="Proteomes" id="UP000782554"/>
    </source>
</evidence>
<keyword evidence="3" id="KW-1185">Reference proteome</keyword>
<feature type="transmembrane region" description="Helical" evidence="1">
    <location>
        <begin position="184"/>
        <end position="202"/>
    </location>
</feature>
<organism evidence="2 3">
    <name type="scientific">Qipengyuania mesophila</name>
    <dbReference type="NCBI Taxonomy" id="2867246"/>
    <lineage>
        <taxon>Bacteria</taxon>
        <taxon>Pseudomonadati</taxon>
        <taxon>Pseudomonadota</taxon>
        <taxon>Alphaproteobacteria</taxon>
        <taxon>Sphingomonadales</taxon>
        <taxon>Erythrobacteraceae</taxon>
        <taxon>Qipengyuania</taxon>
    </lineage>
</organism>
<feature type="transmembrane region" description="Helical" evidence="1">
    <location>
        <begin position="63"/>
        <end position="82"/>
    </location>
</feature>
<accession>A0ABS7JRR7</accession>
<keyword evidence="1" id="KW-1133">Transmembrane helix</keyword>
<feature type="transmembrane region" description="Helical" evidence="1">
    <location>
        <begin position="38"/>
        <end position="57"/>
    </location>
</feature>
<feature type="transmembrane region" description="Helical" evidence="1">
    <location>
        <begin position="94"/>
        <end position="115"/>
    </location>
</feature>
<reference evidence="2 3" key="1">
    <citation type="submission" date="2021-08" db="EMBL/GenBank/DDBJ databases">
        <title>Comparative Genomics Analysis of the Genus Qipengyuania Reveals Extensive Genetic Diversity and Metabolic Versatility, Including the Description of Fifteen Novel Species.</title>
        <authorList>
            <person name="Liu Y."/>
        </authorList>
    </citation>
    <scope>NUCLEOTIDE SEQUENCE [LARGE SCALE GENOMIC DNA]</scope>
    <source>
        <strain evidence="2 3">YG27</strain>
    </source>
</reference>
<sequence length="219" mass="23441">MAGDFSHLLHAVLGFGAAGAAVVALASYKGGPWHRRAGWVFVAGMVVSALTAWMFMFDRPLPLAMVSATVTLYAIGNALLAVNPQWAGARRWEWGLLALIGMVMLGMLATAVNLYRSGSTFFPAPLAMCAIIGVFALLDWRYLRAAKVPRMDRLGRHRLFMALAMAQMVMAPTIIVAPDIGVPVPVIVFGSLLLAPLIYFGFGPAARRASARKVPADAT</sequence>
<dbReference type="Proteomes" id="UP000782554">
    <property type="component" value="Unassembled WGS sequence"/>
</dbReference>
<comment type="caution">
    <text evidence="2">The sequence shown here is derived from an EMBL/GenBank/DDBJ whole genome shotgun (WGS) entry which is preliminary data.</text>
</comment>
<feature type="transmembrane region" description="Helical" evidence="1">
    <location>
        <begin position="159"/>
        <end position="178"/>
    </location>
</feature>
<keyword evidence="1" id="KW-0812">Transmembrane</keyword>
<dbReference type="EMBL" id="JAIGNU010000001">
    <property type="protein sequence ID" value="MBX7500347.1"/>
    <property type="molecule type" value="Genomic_DNA"/>
</dbReference>
<feature type="transmembrane region" description="Helical" evidence="1">
    <location>
        <begin position="121"/>
        <end position="138"/>
    </location>
</feature>
<protein>
    <recommendedName>
        <fullName evidence="4">DUF2306 domain-containing protein</fullName>
    </recommendedName>
</protein>